<feature type="domain" description="NADPH-dependent FMN reductase-like" evidence="2">
    <location>
        <begin position="6"/>
        <end position="149"/>
    </location>
</feature>
<dbReference type="InterPro" id="IPR005025">
    <property type="entry name" value="FMN_Rdtase-like_dom"/>
</dbReference>
<sequence>MDRQLKIVGVCGSLRKDSVNKKLLDLVKILTPDNVEYEYADYSDVPVFSEDIEKPVPESVKRLKNQIESADIILFATPQYNGSFSGALKNAIDWMTRPAGDNSLGGKVAGVIGGTPGQSGTIQAQLHLREVLSHLGVQVPAQPRVMVSGIYDMLDENAHLHLPDVEADHYKKLLDELYTQVEAKIVRV</sequence>
<dbReference type="PANTHER" id="PTHR30543:SF21">
    <property type="entry name" value="NAD(P)H-DEPENDENT FMN REDUCTASE LOT6"/>
    <property type="match status" value="1"/>
</dbReference>
<dbReference type="EMBL" id="BAAACZ010000003">
    <property type="protein sequence ID" value="GAA0451572.1"/>
    <property type="molecule type" value="Genomic_DNA"/>
</dbReference>
<dbReference type="Proteomes" id="UP001500740">
    <property type="component" value="Unassembled WGS sequence"/>
</dbReference>
<dbReference type="InterPro" id="IPR029039">
    <property type="entry name" value="Flavoprotein-like_sf"/>
</dbReference>
<dbReference type="InterPro" id="IPR050712">
    <property type="entry name" value="NAD(P)H-dep_reductase"/>
</dbReference>
<reference evidence="3 4" key="1">
    <citation type="journal article" date="2019" name="Int. J. Syst. Evol. Microbiol.">
        <title>The Global Catalogue of Microorganisms (GCM) 10K type strain sequencing project: providing services to taxonomists for standard genome sequencing and annotation.</title>
        <authorList>
            <consortium name="The Broad Institute Genomics Platform"/>
            <consortium name="The Broad Institute Genome Sequencing Center for Infectious Disease"/>
            <person name="Wu L."/>
            <person name="Ma J."/>
        </authorList>
    </citation>
    <scope>NUCLEOTIDE SEQUENCE [LARGE SCALE GENOMIC DNA]</scope>
    <source>
        <strain evidence="3 4">JCM 14193</strain>
    </source>
</reference>
<dbReference type="Gene3D" id="3.40.50.360">
    <property type="match status" value="1"/>
</dbReference>
<name>A0ABN0ZL31_9BACI</name>
<protein>
    <submittedName>
        <fullName evidence="3">NADPH-dependent FMN reductase</fullName>
    </submittedName>
</protein>
<evidence type="ECO:0000259" key="2">
    <source>
        <dbReference type="Pfam" id="PF03358"/>
    </source>
</evidence>
<evidence type="ECO:0000313" key="3">
    <source>
        <dbReference type="EMBL" id="GAA0451572.1"/>
    </source>
</evidence>
<organism evidence="3 4">
    <name type="scientific">Alkalibacillus silvisoli</name>
    <dbReference type="NCBI Taxonomy" id="392823"/>
    <lineage>
        <taxon>Bacteria</taxon>
        <taxon>Bacillati</taxon>
        <taxon>Bacillota</taxon>
        <taxon>Bacilli</taxon>
        <taxon>Bacillales</taxon>
        <taxon>Bacillaceae</taxon>
        <taxon>Alkalibacillus</taxon>
    </lineage>
</organism>
<accession>A0ABN0ZL31</accession>
<proteinExistence type="inferred from homology"/>
<gene>
    <name evidence="3" type="ORF">GCM10008935_02650</name>
</gene>
<dbReference type="PANTHER" id="PTHR30543">
    <property type="entry name" value="CHROMATE REDUCTASE"/>
    <property type="match status" value="1"/>
</dbReference>
<evidence type="ECO:0000313" key="4">
    <source>
        <dbReference type="Proteomes" id="UP001500740"/>
    </source>
</evidence>
<comment type="caution">
    <text evidence="3">The sequence shown here is derived from an EMBL/GenBank/DDBJ whole genome shotgun (WGS) entry which is preliminary data.</text>
</comment>
<evidence type="ECO:0000256" key="1">
    <source>
        <dbReference type="ARBA" id="ARBA00009428"/>
    </source>
</evidence>
<dbReference type="RefSeq" id="WP_343781268.1">
    <property type="nucleotide sequence ID" value="NZ_BAAACZ010000003.1"/>
</dbReference>
<keyword evidence="4" id="KW-1185">Reference proteome</keyword>
<comment type="similarity">
    <text evidence="1">Belongs to the azoreductase type 2 family.</text>
</comment>
<dbReference type="SUPFAM" id="SSF52218">
    <property type="entry name" value="Flavoproteins"/>
    <property type="match status" value="1"/>
</dbReference>
<dbReference type="Pfam" id="PF03358">
    <property type="entry name" value="FMN_red"/>
    <property type="match status" value="1"/>
</dbReference>